<evidence type="ECO:0000259" key="1">
    <source>
        <dbReference type="Pfam" id="PF00004"/>
    </source>
</evidence>
<dbReference type="SUPFAM" id="SSF52540">
    <property type="entry name" value="P-loop containing nucleoside triphosphate hydrolases"/>
    <property type="match status" value="1"/>
</dbReference>
<comment type="caution">
    <text evidence="2">The sequence shown here is derived from an EMBL/GenBank/DDBJ whole genome shotgun (WGS) entry which is preliminary data.</text>
</comment>
<dbReference type="Gene3D" id="3.40.50.300">
    <property type="entry name" value="P-loop containing nucleotide triphosphate hydrolases"/>
    <property type="match status" value="1"/>
</dbReference>
<sequence>MMRVSVVGNSGSGKTTLGRALAARLGVPHVELDGIYHQADWQPLPTEEFRALVDAATAAGGWVVDGNYSAVRDLVWARADTVVVLDPPRRTVMRQVILRTLRRVALRVELWNGNREQWRNLFARDPQESVVVWAWRRHSVYRERYLAMAADPMWRHLTFVRIRSRADARRLLDAGNAAAGL</sequence>
<protein>
    <recommendedName>
        <fullName evidence="1">ATPase AAA-type core domain-containing protein</fullName>
    </recommendedName>
</protein>
<dbReference type="Pfam" id="PF00004">
    <property type="entry name" value="AAA"/>
    <property type="match status" value="1"/>
</dbReference>
<dbReference type="Proteomes" id="UP000482960">
    <property type="component" value="Unassembled WGS sequence"/>
</dbReference>
<dbReference type="InterPro" id="IPR027417">
    <property type="entry name" value="P-loop_NTPase"/>
</dbReference>
<dbReference type="EMBL" id="BLPG01000001">
    <property type="protein sequence ID" value="GFJ86554.1"/>
    <property type="molecule type" value="Genomic_DNA"/>
</dbReference>
<evidence type="ECO:0000313" key="2">
    <source>
        <dbReference type="EMBL" id="GFJ86554.1"/>
    </source>
</evidence>
<reference evidence="2 3" key="2">
    <citation type="submission" date="2020-03" db="EMBL/GenBank/DDBJ databases">
        <authorList>
            <person name="Ichikawa N."/>
            <person name="Kimura A."/>
            <person name="Kitahashi Y."/>
            <person name="Uohara A."/>
        </authorList>
    </citation>
    <scope>NUCLEOTIDE SEQUENCE [LARGE SCALE GENOMIC DNA]</scope>
    <source>
        <strain evidence="2 3">NBRC 108638</strain>
    </source>
</reference>
<dbReference type="PANTHER" id="PTHR37816:SF1">
    <property type="entry name" value="TOXIN"/>
    <property type="match status" value="1"/>
</dbReference>
<gene>
    <name evidence="2" type="ORF">Prum_001960</name>
</gene>
<dbReference type="InterPro" id="IPR052922">
    <property type="entry name" value="Cytidylate_Kinase-2"/>
</dbReference>
<feature type="domain" description="ATPase AAA-type core" evidence="1">
    <location>
        <begin position="6"/>
        <end position="57"/>
    </location>
</feature>
<reference evidence="2 3" key="1">
    <citation type="submission" date="2020-03" db="EMBL/GenBank/DDBJ databases">
        <title>Whole genome shotgun sequence of Phytohabitans rumicis NBRC 108638.</title>
        <authorList>
            <person name="Komaki H."/>
            <person name="Tamura T."/>
        </authorList>
    </citation>
    <scope>NUCLEOTIDE SEQUENCE [LARGE SCALE GENOMIC DNA]</scope>
    <source>
        <strain evidence="2 3">NBRC 108638</strain>
    </source>
</reference>
<dbReference type="InterPro" id="IPR003959">
    <property type="entry name" value="ATPase_AAA_core"/>
</dbReference>
<dbReference type="GO" id="GO:0016887">
    <property type="term" value="F:ATP hydrolysis activity"/>
    <property type="evidence" value="ECO:0007669"/>
    <property type="project" value="InterPro"/>
</dbReference>
<dbReference type="RefSeq" id="WP_173073112.1">
    <property type="nucleotide sequence ID" value="NZ_BAABJB010000030.1"/>
</dbReference>
<name>A0A6V8KRS6_9ACTN</name>
<dbReference type="PANTHER" id="PTHR37816">
    <property type="entry name" value="YALI0E33011P"/>
    <property type="match status" value="1"/>
</dbReference>
<keyword evidence="3" id="KW-1185">Reference proteome</keyword>
<dbReference type="GO" id="GO:0005524">
    <property type="term" value="F:ATP binding"/>
    <property type="evidence" value="ECO:0007669"/>
    <property type="project" value="InterPro"/>
</dbReference>
<proteinExistence type="predicted"/>
<dbReference type="AlphaFoldDB" id="A0A6V8KRS6"/>
<organism evidence="2 3">
    <name type="scientific">Phytohabitans rumicis</name>
    <dbReference type="NCBI Taxonomy" id="1076125"/>
    <lineage>
        <taxon>Bacteria</taxon>
        <taxon>Bacillati</taxon>
        <taxon>Actinomycetota</taxon>
        <taxon>Actinomycetes</taxon>
        <taxon>Micromonosporales</taxon>
        <taxon>Micromonosporaceae</taxon>
    </lineage>
</organism>
<accession>A0A6V8KRS6</accession>
<evidence type="ECO:0000313" key="3">
    <source>
        <dbReference type="Proteomes" id="UP000482960"/>
    </source>
</evidence>